<feature type="domain" description="DUF3048" evidence="2">
    <location>
        <begin position="61"/>
        <end position="199"/>
    </location>
</feature>
<feature type="region of interest" description="Disordered" evidence="1">
    <location>
        <begin position="28"/>
        <end position="56"/>
    </location>
</feature>
<evidence type="ECO:0000256" key="1">
    <source>
        <dbReference type="SAM" id="MobiDB-lite"/>
    </source>
</evidence>
<dbReference type="Pfam" id="PF17479">
    <property type="entry name" value="DUF3048_C"/>
    <property type="match status" value="1"/>
</dbReference>
<accession>A0A3N2BAW6</accession>
<reference evidence="4 5" key="1">
    <citation type="submission" date="2018-11" db="EMBL/GenBank/DDBJ databases">
        <title>Sequencing the genomes of 1000 actinobacteria strains.</title>
        <authorList>
            <person name="Klenk H.-P."/>
        </authorList>
    </citation>
    <scope>NUCLEOTIDE SEQUENCE [LARGE SCALE GENOMIC DNA]</scope>
    <source>
        <strain evidence="4 5">DSM 11294</strain>
    </source>
</reference>
<dbReference type="PROSITE" id="PS51257">
    <property type="entry name" value="PROKAR_LIPOPROTEIN"/>
    <property type="match status" value="1"/>
</dbReference>
<evidence type="ECO:0000313" key="4">
    <source>
        <dbReference type="EMBL" id="ROR72328.1"/>
    </source>
</evidence>
<organism evidence="4 5">
    <name type="scientific">Bogoriella caseilytica</name>
    <dbReference type="NCBI Taxonomy" id="56055"/>
    <lineage>
        <taxon>Bacteria</taxon>
        <taxon>Bacillati</taxon>
        <taxon>Actinomycetota</taxon>
        <taxon>Actinomycetes</taxon>
        <taxon>Micrococcales</taxon>
        <taxon>Bogoriellaceae</taxon>
        <taxon>Bogoriella</taxon>
    </lineage>
</organism>
<dbReference type="Proteomes" id="UP000280668">
    <property type="component" value="Unassembled WGS sequence"/>
</dbReference>
<dbReference type="Pfam" id="PF11258">
    <property type="entry name" value="DUF3048"/>
    <property type="match status" value="1"/>
</dbReference>
<dbReference type="Gene3D" id="3.50.90.10">
    <property type="entry name" value="YerB-like"/>
    <property type="match status" value="1"/>
</dbReference>
<sequence length="361" mass="38753">MQLPREPSRRAVTAGLAGIVLAGCGVSSGRLHEPSFSPEPPEEPEPEPTEEPEPEPVIWPLTGIEYDGSELPERTALAVKVENSVQSRPQTGLEFADLVFEQQVEAGITRFNAMYHSVVPETIGPIRSVRPMDAALAAPIAGVQVFSGAQPPFTARVRDAGVQTMIFDASDPGLARRGNRPAPHNVYADVETLYAHANTTEGPAQDLFHFSEDRDSATAAEVGEEPINEIAMTFSGPTGSAPGWRWDPEAEVRGIPGGAWQRLENGVEQLTTDSNPIRATNVVVLRVEMAPSEADPHVPETLLRGSGEGVVFTGNRVASLTWEKGGEDSAPLRLTREGDPILLAPGITWIELLPHSGVLSY</sequence>
<dbReference type="SUPFAM" id="SSF159774">
    <property type="entry name" value="YerB-like"/>
    <property type="match status" value="1"/>
</dbReference>
<dbReference type="InterPro" id="IPR023158">
    <property type="entry name" value="YerB-like_sf"/>
</dbReference>
<dbReference type="InterPro" id="IPR021416">
    <property type="entry name" value="DUF3048_N"/>
</dbReference>
<proteinExistence type="predicted"/>
<gene>
    <name evidence="4" type="ORF">EDD31_0679</name>
</gene>
<evidence type="ECO:0000313" key="5">
    <source>
        <dbReference type="Proteomes" id="UP000280668"/>
    </source>
</evidence>
<feature type="compositionally biased region" description="Acidic residues" evidence="1">
    <location>
        <begin position="40"/>
        <end position="54"/>
    </location>
</feature>
<dbReference type="EMBL" id="RKHK01000001">
    <property type="protein sequence ID" value="ROR72328.1"/>
    <property type="molecule type" value="Genomic_DNA"/>
</dbReference>
<protein>
    <recommendedName>
        <fullName evidence="6">DUF3048 family protein</fullName>
    </recommendedName>
</protein>
<evidence type="ECO:0000259" key="2">
    <source>
        <dbReference type="Pfam" id="PF11258"/>
    </source>
</evidence>
<evidence type="ECO:0000259" key="3">
    <source>
        <dbReference type="Pfam" id="PF17479"/>
    </source>
</evidence>
<name>A0A3N2BAW6_9MICO</name>
<dbReference type="RefSeq" id="WP_211336043.1">
    <property type="nucleotide sequence ID" value="NZ_RKHK01000001.1"/>
</dbReference>
<evidence type="ECO:0008006" key="6">
    <source>
        <dbReference type="Google" id="ProtNLM"/>
    </source>
</evidence>
<dbReference type="AlphaFoldDB" id="A0A3N2BAW6"/>
<comment type="caution">
    <text evidence="4">The sequence shown here is derived from an EMBL/GenBank/DDBJ whole genome shotgun (WGS) entry which is preliminary data.</text>
</comment>
<dbReference type="InterPro" id="IPR035328">
    <property type="entry name" value="DUF3048_C"/>
</dbReference>
<feature type="domain" description="DUF3048" evidence="3">
    <location>
        <begin position="242"/>
        <end position="350"/>
    </location>
</feature>
<keyword evidence="5" id="KW-1185">Reference proteome</keyword>